<accession>A0A7W6J8P0</accession>
<organism evidence="1 2">
    <name type="scientific">Gellertiella hungarica</name>
    <dbReference type="NCBI Taxonomy" id="1572859"/>
    <lineage>
        <taxon>Bacteria</taxon>
        <taxon>Pseudomonadati</taxon>
        <taxon>Pseudomonadota</taxon>
        <taxon>Alphaproteobacteria</taxon>
        <taxon>Hyphomicrobiales</taxon>
        <taxon>Rhizobiaceae</taxon>
        <taxon>Gellertiella</taxon>
    </lineage>
</organism>
<comment type="caution">
    <text evidence="1">The sequence shown here is derived from an EMBL/GenBank/DDBJ whole genome shotgun (WGS) entry which is preliminary data.</text>
</comment>
<protein>
    <submittedName>
        <fullName evidence="1">Uncharacterized protein</fullName>
    </submittedName>
</protein>
<gene>
    <name evidence="1" type="ORF">GGR23_004010</name>
</gene>
<reference evidence="1 2" key="1">
    <citation type="submission" date="2020-08" db="EMBL/GenBank/DDBJ databases">
        <title>Genomic Encyclopedia of Type Strains, Phase IV (KMG-IV): sequencing the most valuable type-strain genomes for metagenomic binning, comparative biology and taxonomic classification.</title>
        <authorList>
            <person name="Goeker M."/>
        </authorList>
    </citation>
    <scope>NUCLEOTIDE SEQUENCE [LARGE SCALE GENOMIC DNA]</scope>
    <source>
        <strain evidence="1 2">DSM 29853</strain>
    </source>
</reference>
<dbReference type="Proteomes" id="UP000528286">
    <property type="component" value="Unassembled WGS sequence"/>
</dbReference>
<evidence type="ECO:0000313" key="2">
    <source>
        <dbReference type="Proteomes" id="UP000528286"/>
    </source>
</evidence>
<dbReference type="RefSeq" id="WP_183368045.1">
    <property type="nucleotide sequence ID" value="NZ_JACIEZ010000011.1"/>
</dbReference>
<keyword evidence="2" id="KW-1185">Reference proteome</keyword>
<evidence type="ECO:0000313" key="1">
    <source>
        <dbReference type="EMBL" id="MBB4066792.1"/>
    </source>
</evidence>
<proteinExistence type="predicted"/>
<name>A0A7W6J8P0_9HYPH</name>
<dbReference type="EMBL" id="JACIEZ010000011">
    <property type="protein sequence ID" value="MBB4066792.1"/>
    <property type="molecule type" value="Genomic_DNA"/>
</dbReference>
<sequence length="95" mass="10535">MNPKHTPGPWAFGKERSWLFRGNLKSDWNYSSTTILLIHDDAFRPTEADAILIEAAPDLLEALKDAEELLRVYLLDANPVCVAARAAIAKAEGRS</sequence>
<dbReference type="AlphaFoldDB" id="A0A7W6J8P0"/>